<dbReference type="EMBL" id="CAJNOK010025281">
    <property type="protein sequence ID" value="CAF1388121.1"/>
    <property type="molecule type" value="Genomic_DNA"/>
</dbReference>
<evidence type="ECO:0000313" key="1">
    <source>
        <dbReference type="EMBL" id="CAF1388121.1"/>
    </source>
</evidence>
<proteinExistence type="predicted"/>
<protein>
    <submittedName>
        <fullName evidence="2">Uncharacterized protein</fullName>
    </submittedName>
</protein>
<reference evidence="2" key="1">
    <citation type="submission" date="2021-02" db="EMBL/GenBank/DDBJ databases">
        <authorList>
            <person name="Nowell W R."/>
        </authorList>
    </citation>
    <scope>NUCLEOTIDE SEQUENCE</scope>
</reference>
<dbReference type="EMBL" id="CAJOBA010046985">
    <property type="protein sequence ID" value="CAF4196003.1"/>
    <property type="molecule type" value="Genomic_DNA"/>
</dbReference>
<comment type="caution">
    <text evidence="2">The sequence shown here is derived from an EMBL/GenBank/DDBJ whole genome shotgun (WGS) entry which is preliminary data.</text>
</comment>
<evidence type="ECO:0000313" key="2">
    <source>
        <dbReference type="EMBL" id="CAF4196003.1"/>
    </source>
</evidence>
<accession>A0A8S2RY60</accession>
<sequence>DCNRGSVKHGQKQGIGQDGCQDKVRALLNDIVGKYSVQHRGQMSETDFMAIKLFCDNFGEQNIFFKNGLIDPHPILSILIMPSATKELEKAFMLIRNLPYKMLVFVGSEDLHKILALVLITYVNLNNSVGHRLLQILFANVNKNQTTR</sequence>
<feature type="non-terminal residue" evidence="2">
    <location>
        <position position="148"/>
    </location>
</feature>
<name>A0A8S2RY60_9BILA</name>
<organism evidence="2 3">
    <name type="scientific">Didymodactylos carnosus</name>
    <dbReference type="NCBI Taxonomy" id="1234261"/>
    <lineage>
        <taxon>Eukaryota</taxon>
        <taxon>Metazoa</taxon>
        <taxon>Spiralia</taxon>
        <taxon>Gnathifera</taxon>
        <taxon>Rotifera</taxon>
        <taxon>Eurotatoria</taxon>
        <taxon>Bdelloidea</taxon>
        <taxon>Philodinida</taxon>
        <taxon>Philodinidae</taxon>
        <taxon>Didymodactylos</taxon>
    </lineage>
</organism>
<dbReference type="AlphaFoldDB" id="A0A8S2RY60"/>
<dbReference type="Proteomes" id="UP000682733">
    <property type="component" value="Unassembled WGS sequence"/>
</dbReference>
<gene>
    <name evidence="1" type="ORF">OVA965_LOCUS32437</name>
    <name evidence="2" type="ORF">TMI583_LOCUS33298</name>
</gene>
<dbReference type="Proteomes" id="UP000677228">
    <property type="component" value="Unassembled WGS sequence"/>
</dbReference>
<evidence type="ECO:0000313" key="3">
    <source>
        <dbReference type="Proteomes" id="UP000682733"/>
    </source>
</evidence>